<accession>A0ABR2KFS7</accession>
<name>A0ABR2KFS7_9EUKA</name>
<gene>
    <name evidence="1" type="ORF">M9Y10_034552</name>
</gene>
<evidence type="ECO:0008006" key="3">
    <source>
        <dbReference type="Google" id="ProtNLM"/>
    </source>
</evidence>
<dbReference type="InterPro" id="IPR016024">
    <property type="entry name" value="ARM-type_fold"/>
</dbReference>
<keyword evidence="2" id="KW-1185">Reference proteome</keyword>
<organism evidence="1 2">
    <name type="scientific">Tritrichomonas musculus</name>
    <dbReference type="NCBI Taxonomy" id="1915356"/>
    <lineage>
        <taxon>Eukaryota</taxon>
        <taxon>Metamonada</taxon>
        <taxon>Parabasalia</taxon>
        <taxon>Tritrichomonadida</taxon>
        <taxon>Tritrichomonadidae</taxon>
        <taxon>Tritrichomonas</taxon>
    </lineage>
</organism>
<dbReference type="Gene3D" id="1.25.10.10">
    <property type="entry name" value="Leucine-rich Repeat Variant"/>
    <property type="match status" value="2"/>
</dbReference>
<evidence type="ECO:0000313" key="2">
    <source>
        <dbReference type="Proteomes" id="UP001470230"/>
    </source>
</evidence>
<dbReference type="SUPFAM" id="SSF48371">
    <property type="entry name" value="ARM repeat"/>
    <property type="match status" value="1"/>
</dbReference>
<sequence>MDFTPILNELAKNSPSRDIIIDELDVLTDFLRAGYPTTTIIDDLFNVFTKLIHFSQWHIQQDTLSCTKYIFENSTLSSEQKKEFLLKHTDFTKHLGELLSDPKREVREMSSQCIGHLALHVGPSIIDPEFQIKPFIFEPAKTAFALEGQQMALGRLATSFRIESPESLKIILPLIINCEQFSTITNPSDNGYIFWYSTRALLLFVLSKCDPVLSKYQKQFEQSHEFVMQNFKDQIKSSAYSRLSHPYANVRRTAAQVVTAVFSSSQTEREKFIDSLLPTSDMKWVAREGLFAAIGGCLSSCKTPLDSNYIESLCQKLSDFVKDPIACDDKTPVTQKGNANGMAGKALVQVLRQHDPSLYEKYVKPIVQYLLESPIAALIDAGVISLSELQNMNNANDKLQFNLKDLYLQAFKNICHASFPICDLARRTIPAAKVVQESFNELVGVLVKFGSSVDPEVRESVCKSIQMVSGMTTEQLPQSVINLAENLAKDQNESVAASALDVLRCALDAKNVAKVPQIVKNALSGDSDDAICAAIRLLKSSLILYRNAVIDDIYSISPLLAFHTLSSMTPSVSTSAQQLLVMIAGNDQETDDNLVDEVSEFDFDSIDVSELEETVEKCVSNKKAPTSMLKVIVNRYCDNLGKSAQEIIQDFKDQDSSSIQELIEYVCGEEKADVIAKLTILLTKAGELSKDQVEKVMQVLADTFADEAIDVEDKQPLLVALDEMRKLPLFSGENRINIPDPTPISLSHHTETFAKNQSA</sequence>
<proteinExistence type="predicted"/>
<dbReference type="EMBL" id="JAPFFF010000005">
    <property type="protein sequence ID" value="KAK8889798.1"/>
    <property type="molecule type" value="Genomic_DNA"/>
</dbReference>
<evidence type="ECO:0000313" key="1">
    <source>
        <dbReference type="EMBL" id="KAK8889798.1"/>
    </source>
</evidence>
<dbReference type="InterPro" id="IPR011989">
    <property type="entry name" value="ARM-like"/>
</dbReference>
<comment type="caution">
    <text evidence="1">The sequence shown here is derived from an EMBL/GenBank/DDBJ whole genome shotgun (WGS) entry which is preliminary data.</text>
</comment>
<protein>
    <recommendedName>
        <fullName evidence="3">TOG domain-containing protein</fullName>
    </recommendedName>
</protein>
<reference evidence="1 2" key="1">
    <citation type="submission" date="2024-04" db="EMBL/GenBank/DDBJ databases">
        <title>Tritrichomonas musculus Genome.</title>
        <authorList>
            <person name="Alves-Ferreira E."/>
            <person name="Grigg M."/>
            <person name="Lorenzi H."/>
            <person name="Galac M."/>
        </authorList>
    </citation>
    <scope>NUCLEOTIDE SEQUENCE [LARGE SCALE GENOMIC DNA]</scope>
    <source>
        <strain evidence="1 2">EAF2021</strain>
    </source>
</reference>
<dbReference type="Proteomes" id="UP001470230">
    <property type="component" value="Unassembled WGS sequence"/>
</dbReference>